<evidence type="ECO:0000313" key="5">
    <source>
        <dbReference type="EMBL" id="MDX8152347.1"/>
    </source>
</evidence>
<accession>A0ABU4VKI7</accession>
<dbReference type="Pfam" id="PF00196">
    <property type="entry name" value="GerE"/>
    <property type="match status" value="1"/>
</dbReference>
<keyword evidence="2" id="KW-0238">DNA-binding</keyword>
<dbReference type="RefSeq" id="WP_319954501.1">
    <property type="nucleotide sequence ID" value="NZ_JAXAVX010000005.1"/>
</dbReference>
<dbReference type="InterPro" id="IPR059106">
    <property type="entry name" value="WHD_MalT"/>
</dbReference>
<evidence type="ECO:0000256" key="1">
    <source>
        <dbReference type="ARBA" id="ARBA00023015"/>
    </source>
</evidence>
<proteinExistence type="predicted"/>
<sequence>MTRTTPERAALQRLLTTATPDAAPLIVAAKLRVPARREDDVARPALSARIAAAAGRPLAVLAAPAGYGKTTAVAAWARAADGPVAWVRLDRGDDDPVRLAAHLLAAIGQHDEAAVAEAGPALLAGADPVDVVVPLLSNGLQRRAGPPVALVLDDHHEVTAPDAHAVLAAVATLVAPALPVVLVGRTPPPFPLGRLRVDGVVSEIGPGELRMGRDETERFLTSGLGLALSPEELDRLDEQVEGWPAGLALAGRALRSTDDPARVLASVVDADEAIGEYVVEEVVAPSSPAVAGLLRRTSVLERLEPELCAAVLDDDVPTAPLVRELRRAHLVTDGGAGRAPRQHRLLRDVLRRRLDDRSPGLAAELHLRVAERLAREHRWDEAVGHALDAGATDRAAELLLAGWPVLLRAQQLPALGRLLERFPAGRPDPVVEALSAAHHALVHATPTAWQHVERLAADRDAFPELAPIVDFALLSPLAGNVGQSLDVAPRALEHARADPATLFHARTLHAIVLRLAGRDREARELVRPELVVRGDPAAESWRLALLSLLDADAGRGEAAVERARAAVAIAERTGEATSVAFAPAYRALGRALVAAGELDEARAVLEDVVRCTGRAPDGVHHLASLVARGRLALAEGDLPEARDAAGQARAIAARYRDVGRHAQELRELERAVRHREEDELHGTDLSPAELEVLRRLPSDRSIAEIAADSYVSPNTVKTHVRRIYRRLGVSSREDAVAVARARRLL</sequence>
<dbReference type="Gene3D" id="1.25.40.10">
    <property type="entry name" value="Tetratricopeptide repeat domain"/>
    <property type="match status" value="1"/>
</dbReference>
<dbReference type="EMBL" id="JAXAVX010000005">
    <property type="protein sequence ID" value="MDX8152347.1"/>
    <property type="molecule type" value="Genomic_DNA"/>
</dbReference>
<dbReference type="InterPro" id="IPR000792">
    <property type="entry name" value="Tscrpt_reg_LuxR_C"/>
</dbReference>
<evidence type="ECO:0000256" key="3">
    <source>
        <dbReference type="ARBA" id="ARBA00023163"/>
    </source>
</evidence>
<dbReference type="InterPro" id="IPR027417">
    <property type="entry name" value="P-loop_NTPase"/>
</dbReference>
<dbReference type="InterPro" id="IPR036388">
    <property type="entry name" value="WH-like_DNA-bd_sf"/>
</dbReference>
<dbReference type="PANTHER" id="PTHR44688:SF16">
    <property type="entry name" value="DNA-BINDING TRANSCRIPTIONAL ACTIVATOR DEVR_DOSR"/>
    <property type="match status" value="1"/>
</dbReference>
<dbReference type="SUPFAM" id="SSF46894">
    <property type="entry name" value="C-terminal effector domain of the bipartite response regulators"/>
    <property type="match status" value="1"/>
</dbReference>
<dbReference type="SUPFAM" id="SSF48452">
    <property type="entry name" value="TPR-like"/>
    <property type="match status" value="1"/>
</dbReference>
<keyword evidence="1" id="KW-0805">Transcription regulation</keyword>
<dbReference type="Proteomes" id="UP001277761">
    <property type="component" value="Unassembled WGS sequence"/>
</dbReference>
<dbReference type="InterPro" id="IPR011990">
    <property type="entry name" value="TPR-like_helical_dom_sf"/>
</dbReference>
<dbReference type="Gene3D" id="1.10.10.10">
    <property type="entry name" value="Winged helix-like DNA-binding domain superfamily/Winged helix DNA-binding domain"/>
    <property type="match status" value="1"/>
</dbReference>
<dbReference type="PROSITE" id="PS50043">
    <property type="entry name" value="HTH_LUXR_2"/>
    <property type="match status" value="1"/>
</dbReference>
<protein>
    <submittedName>
        <fullName evidence="5">LuxR C-terminal-related transcriptional regulator</fullName>
    </submittedName>
</protein>
<dbReference type="CDD" id="cd06170">
    <property type="entry name" value="LuxR_C_like"/>
    <property type="match status" value="1"/>
</dbReference>
<evidence type="ECO:0000259" key="4">
    <source>
        <dbReference type="PROSITE" id="PS50043"/>
    </source>
</evidence>
<dbReference type="PANTHER" id="PTHR44688">
    <property type="entry name" value="DNA-BINDING TRANSCRIPTIONAL ACTIVATOR DEVR_DOSR"/>
    <property type="match status" value="1"/>
</dbReference>
<keyword evidence="3" id="KW-0804">Transcription</keyword>
<dbReference type="SMART" id="SM00421">
    <property type="entry name" value="HTH_LUXR"/>
    <property type="match status" value="1"/>
</dbReference>
<dbReference type="SUPFAM" id="SSF52540">
    <property type="entry name" value="P-loop containing nucleoside triphosphate hydrolases"/>
    <property type="match status" value="1"/>
</dbReference>
<dbReference type="InterPro" id="IPR016032">
    <property type="entry name" value="Sig_transdc_resp-reg_C-effctor"/>
</dbReference>
<evidence type="ECO:0000313" key="6">
    <source>
        <dbReference type="Proteomes" id="UP001277761"/>
    </source>
</evidence>
<dbReference type="Pfam" id="PF25873">
    <property type="entry name" value="WHD_MalT"/>
    <property type="match status" value="1"/>
</dbReference>
<evidence type="ECO:0000256" key="2">
    <source>
        <dbReference type="ARBA" id="ARBA00023125"/>
    </source>
</evidence>
<name>A0ABU4VKI7_9ACTN</name>
<feature type="domain" description="HTH luxR-type" evidence="4">
    <location>
        <begin position="678"/>
        <end position="743"/>
    </location>
</feature>
<organism evidence="5 6">
    <name type="scientific">Patulibacter brassicae</name>
    <dbReference type="NCBI Taxonomy" id="1705717"/>
    <lineage>
        <taxon>Bacteria</taxon>
        <taxon>Bacillati</taxon>
        <taxon>Actinomycetota</taxon>
        <taxon>Thermoleophilia</taxon>
        <taxon>Solirubrobacterales</taxon>
        <taxon>Patulibacteraceae</taxon>
        <taxon>Patulibacter</taxon>
    </lineage>
</organism>
<keyword evidence="6" id="KW-1185">Reference proteome</keyword>
<reference evidence="5 6" key="1">
    <citation type="submission" date="2023-11" db="EMBL/GenBank/DDBJ databases">
        <authorList>
            <person name="Xu M."/>
            <person name="Jiang T."/>
        </authorList>
    </citation>
    <scope>NUCLEOTIDE SEQUENCE [LARGE SCALE GENOMIC DNA]</scope>
    <source>
        <strain evidence="5 6">SD</strain>
    </source>
</reference>
<gene>
    <name evidence="5" type="ORF">SK069_12125</name>
</gene>
<comment type="caution">
    <text evidence="5">The sequence shown here is derived from an EMBL/GenBank/DDBJ whole genome shotgun (WGS) entry which is preliminary data.</text>
</comment>